<feature type="compositionally biased region" description="Basic and acidic residues" evidence="24">
    <location>
        <begin position="111"/>
        <end position="120"/>
    </location>
</feature>
<evidence type="ECO:0000313" key="27">
    <source>
        <dbReference type="Proteomes" id="UP000267821"/>
    </source>
</evidence>
<evidence type="ECO:0000256" key="9">
    <source>
        <dbReference type="ARBA" id="ARBA00022722"/>
    </source>
</evidence>
<dbReference type="CDD" id="cd09097">
    <property type="entry name" value="Deadenylase_CCR4"/>
    <property type="match status" value="1"/>
</dbReference>
<dbReference type="InterPro" id="IPR036691">
    <property type="entry name" value="Endo/exonu/phosph_ase_sf"/>
</dbReference>
<dbReference type="Pfam" id="PF03372">
    <property type="entry name" value="Exo_endo_phos"/>
    <property type="match status" value="1"/>
</dbReference>
<dbReference type="SUPFAM" id="SSF56219">
    <property type="entry name" value="DNase I-like"/>
    <property type="match status" value="1"/>
</dbReference>
<feature type="compositionally biased region" description="Polar residues" evidence="24">
    <location>
        <begin position="52"/>
        <end position="63"/>
    </location>
</feature>
<comment type="cofactor">
    <cofactor evidence="2">
        <name>Mg(2+)</name>
        <dbReference type="ChEBI" id="CHEBI:18420"/>
    </cofactor>
</comment>
<evidence type="ECO:0000256" key="20">
    <source>
        <dbReference type="ARBA" id="ARBA00030493"/>
    </source>
</evidence>
<feature type="compositionally biased region" description="Low complexity" evidence="24">
    <location>
        <begin position="639"/>
        <end position="650"/>
    </location>
</feature>
<evidence type="ECO:0000256" key="21">
    <source>
        <dbReference type="ARBA" id="ARBA00031469"/>
    </source>
</evidence>
<evidence type="ECO:0000256" key="15">
    <source>
        <dbReference type="ARBA" id="ARBA00022884"/>
    </source>
</evidence>
<evidence type="ECO:0000256" key="22">
    <source>
        <dbReference type="ARBA" id="ARBA00033317"/>
    </source>
</evidence>
<keyword evidence="14" id="KW-0460">Magnesium</keyword>
<evidence type="ECO:0000256" key="12">
    <source>
        <dbReference type="ARBA" id="ARBA00022801"/>
    </source>
</evidence>
<keyword evidence="15" id="KW-0694">RNA-binding</keyword>
<sequence length="650" mass="72803">MHSNLASAAFKYQQQQQPHQHMEHNLIHVQNSNSSGALTGVHQHAFSAVGNPGNTFNAQQHTGNGAPAQPAPVHWQEQLQLCQQTRSNGSPHHHARSPAHRPGQSVSGAKTKREEEEEKKRAKGNFPRQDWLALDFSGQGLRAVSNALFGYTFLDKLYINHNKLTKLPSAIGRLKLLTHLDASSNNLVDLPIELGMLTNLRQLLLFDNQITNIPPELGTLYQLEMMGIEGNPIADPLKQIMMKQGTRALITYLRENCPAVPPTARDWVVLNDGDKPSGKEEDRFTVLCYNILCDKYATQTMYGYTASWALNWDYRKDLILQELQSHNADIVCLQEVATDNFEEVFSPALAYHEYKGVFWPKSRAKIMSDSEKKNVDGCATFFKTTKYTLIDKQVIDFSSSAIAREDMKKTADIYNRVMPKDNIAVVTFLENKLTGYRVIIANVHITWDPAFKDVKLVQTAMLMEELGKISEKFARTHPPTRTPAGETPPPTVKYAEGIQIPLIICGDFNSTPDSGVYELLARGQVHSEHDDLAGRTYGNFTKDGMSHPFSLKSSYANIGELSFTNYTPGFSGVIDYVWYSTNSLQVSGLLGEVDDRYMERVAGFPNVHFPSDHIALLAEFQVKPQKVKPAKPPPPDFGNSNNNNNSRDRK</sequence>
<dbReference type="STRING" id="1051890.A0A3N4LFM0"/>
<dbReference type="EC" id="3.1.13.4" evidence="6"/>
<keyword evidence="13" id="KW-0269">Exonuclease</keyword>
<evidence type="ECO:0000256" key="10">
    <source>
        <dbReference type="ARBA" id="ARBA00022723"/>
    </source>
</evidence>
<dbReference type="PROSITE" id="PS51450">
    <property type="entry name" value="LRR"/>
    <property type="match status" value="1"/>
</dbReference>
<comment type="function">
    <text evidence="23">Acts as a catalytic component of the CCR4-NOT core complex, which in the nucleus seems to be a general transcription factor, and in the cytoplasm the major mRNA deadenylase involved in mRNA turnover. Ccr4 has 3'-5' RNase activity with a strong preference for polyadenylated substrates and also low exonuclease activity towards single-stranded DNA.</text>
</comment>
<comment type="catalytic activity">
    <reaction evidence="1">
        <text>Exonucleolytic cleavage of poly(A) to 5'-AMP.</text>
        <dbReference type="EC" id="3.1.13.4"/>
    </reaction>
</comment>
<dbReference type="SUPFAM" id="SSF52075">
    <property type="entry name" value="Outer arm dynein light chain 1"/>
    <property type="match status" value="1"/>
</dbReference>
<dbReference type="GO" id="GO:0003723">
    <property type="term" value="F:RNA binding"/>
    <property type="evidence" value="ECO:0007669"/>
    <property type="project" value="UniProtKB-KW"/>
</dbReference>
<keyword evidence="7" id="KW-0963">Cytoplasm</keyword>
<evidence type="ECO:0000256" key="3">
    <source>
        <dbReference type="ARBA" id="ARBA00004123"/>
    </source>
</evidence>
<dbReference type="Gene3D" id="3.80.10.10">
    <property type="entry name" value="Ribonuclease Inhibitor"/>
    <property type="match status" value="1"/>
</dbReference>
<keyword evidence="16" id="KW-0805">Transcription regulation</keyword>
<evidence type="ECO:0000256" key="13">
    <source>
        <dbReference type="ARBA" id="ARBA00022839"/>
    </source>
</evidence>
<feature type="compositionally biased region" description="Polar residues" evidence="24">
    <location>
        <begin position="77"/>
        <end position="88"/>
    </location>
</feature>
<dbReference type="SMART" id="SM00369">
    <property type="entry name" value="LRR_TYP"/>
    <property type="match status" value="2"/>
</dbReference>
<evidence type="ECO:0000256" key="7">
    <source>
        <dbReference type="ARBA" id="ARBA00022490"/>
    </source>
</evidence>
<feature type="region of interest" description="Disordered" evidence="24">
    <location>
        <begin position="48"/>
        <end position="124"/>
    </location>
</feature>
<dbReference type="Gene3D" id="3.60.10.10">
    <property type="entry name" value="Endonuclease/exonuclease/phosphatase"/>
    <property type="match status" value="1"/>
</dbReference>
<dbReference type="FunFam" id="3.80.10.10:FF:000447">
    <property type="entry name" value="Glucose-repressible alcohol dehydrogenase transcriptional effector"/>
    <property type="match status" value="1"/>
</dbReference>
<evidence type="ECO:0000256" key="24">
    <source>
        <dbReference type="SAM" id="MobiDB-lite"/>
    </source>
</evidence>
<comment type="subcellular location">
    <subcellularLocation>
        <location evidence="4">Cytoplasm</location>
    </subcellularLocation>
    <subcellularLocation>
        <location evidence="3">Nucleus</location>
    </subcellularLocation>
</comment>
<organism evidence="26 27">
    <name type="scientific">Terfezia boudieri ATCC MYA-4762</name>
    <dbReference type="NCBI Taxonomy" id="1051890"/>
    <lineage>
        <taxon>Eukaryota</taxon>
        <taxon>Fungi</taxon>
        <taxon>Dikarya</taxon>
        <taxon>Ascomycota</taxon>
        <taxon>Pezizomycotina</taxon>
        <taxon>Pezizomycetes</taxon>
        <taxon>Pezizales</taxon>
        <taxon>Pezizaceae</taxon>
        <taxon>Terfezia</taxon>
    </lineage>
</organism>
<evidence type="ECO:0000256" key="8">
    <source>
        <dbReference type="ARBA" id="ARBA00022614"/>
    </source>
</evidence>
<reference evidence="26 27" key="1">
    <citation type="journal article" date="2018" name="Nat. Ecol. Evol.">
        <title>Pezizomycetes genomes reveal the molecular basis of ectomycorrhizal truffle lifestyle.</title>
        <authorList>
            <person name="Murat C."/>
            <person name="Payen T."/>
            <person name="Noel B."/>
            <person name="Kuo A."/>
            <person name="Morin E."/>
            <person name="Chen J."/>
            <person name="Kohler A."/>
            <person name="Krizsan K."/>
            <person name="Balestrini R."/>
            <person name="Da Silva C."/>
            <person name="Montanini B."/>
            <person name="Hainaut M."/>
            <person name="Levati E."/>
            <person name="Barry K.W."/>
            <person name="Belfiori B."/>
            <person name="Cichocki N."/>
            <person name="Clum A."/>
            <person name="Dockter R.B."/>
            <person name="Fauchery L."/>
            <person name="Guy J."/>
            <person name="Iotti M."/>
            <person name="Le Tacon F."/>
            <person name="Lindquist E.A."/>
            <person name="Lipzen A."/>
            <person name="Malagnac F."/>
            <person name="Mello A."/>
            <person name="Molinier V."/>
            <person name="Miyauchi S."/>
            <person name="Poulain J."/>
            <person name="Riccioni C."/>
            <person name="Rubini A."/>
            <person name="Sitrit Y."/>
            <person name="Splivallo R."/>
            <person name="Traeger S."/>
            <person name="Wang M."/>
            <person name="Zifcakova L."/>
            <person name="Wipf D."/>
            <person name="Zambonelli A."/>
            <person name="Paolocci F."/>
            <person name="Nowrousian M."/>
            <person name="Ottonello S."/>
            <person name="Baldrian P."/>
            <person name="Spatafora J.W."/>
            <person name="Henrissat B."/>
            <person name="Nagy L.G."/>
            <person name="Aury J.M."/>
            <person name="Wincker P."/>
            <person name="Grigoriev I.V."/>
            <person name="Bonfante P."/>
            <person name="Martin F.M."/>
        </authorList>
    </citation>
    <scope>NUCLEOTIDE SEQUENCE [LARGE SCALE GENOMIC DNA]</scope>
    <source>
        <strain evidence="26 27">ATCC MYA-4762</strain>
    </source>
</reference>
<dbReference type="InterPro" id="IPR050410">
    <property type="entry name" value="CCR4/nocturin_mRNA_transcr"/>
</dbReference>
<dbReference type="InterPro" id="IPR003591">
    <property type="entry name" value="Leu-rich_rpt_typical-subtyp"/>
</dbReference>
<dbReference type="PANTHER" id="PTHR12121">
    <property type="entry name" value="CARBON CATABOLITE REPRESSOR PROTEIN 4"/>
    <property type="match status" value="1"/>
</dbReference>
<keyword evidence="18" id="KW-0539">Nucleus</keyword>
<gene>
    <name evidence="26" type="ORF">L211DRAFT_790099</name>
</gene>
<protein>
    <recommendedName>
        <fullName evidence="19">CCR4-Not complex 3'-5'-exoribonuclease subunit Ccr4</fullName>
        <ecNumber evidence="6">3.1.13.4</ecNumber>
    </recommendedName>
    <alternativeName>
        <fullName evidence="20">Carbon catabolite repressor protein 4</fullName>
    </alternativeName>
    <alternativeName>
        <fullName evidence="21">Cytoplasmic deadenylase</fullName>
    </alternativeName>
    <alternativeName>
        <fullName evidence="22">Glucose-repressible alcohol dehydrogenase transcriptional effector</fullName>
    </alternativeName>
</protein>
<proteinExistence type="inferred from homology"/>
<dbReference type="GO" id="GO:0005634">
    <property type="term" value="C:nucleus"/>
    <property type="evidence" value="ECO:0007669"/>
    <property type="project" value="UniProtKB-SubCell"/>
</dbReference>
<dbReference type="OrthoDB" id="428734at2759"/>
<evidence type="ECO:0000256" key="1">
    <source>
        <dbReference type="ARBA" id="ARBA00001663"/>
    </source>
</evidence>
<keyword evidence="17" id="KW-0804">Transcription</keyword>
<evidence type="ECO:0000256" key="23">
    <source>
        <dbReference type="ARBA" id="ARBA00045495"/>
    </source>
</evidence>
<keyword evidence="27" id="KW-1185">Reference proteome</keyword>
<evidence type="ECO:0000256" key="18">
    <source>
        <dbReference type="ARBA" id="ARBA00023242"/>
    </source>
</evidence>
<dbReference type="FunCoup" id="A0A3N4LFM0">
    <property type="interactions" value="455"/>
</dbReference>
<keyword evidence="12" id="KW-0378">Hydrolase</keyword>
<dbReference type="InterPro" id="IPR005135">
    <property type="entry name" value="Endo/exonuclease/phosphatase"/>
</dbReference>
<dbReference type="GO" id="GO:0046872">
    <property type="term" value="F:metal ion binding"/>
    <property type="evidence" value="ECO:0007669"/>
    <property type="project" value="UniProtKB-KW"/>
</dbReference>
<name>A0A3N4LFM0_9PEZI</name>
<keyword evidence="9" id="KW-0540">Nuclease</keyword>
<dbReference type="GO" id="GO:0005737">
    <property type="term" value="C:cytoplasm"/>
    <property type="evidence" value="ECO:0007669"/>
    <property type="project" value="UniProtKB-SubCell"/>
</dbReference>
<dbReference type="InterPro" id="IPR032675">
    <property type="entry name" value="LRR_dom_sf"/>
</dbReference>
<evidence type="ECO:0000256" key="4">
    <source>
        <dbReference type="ARBA" id="ARBA00004496"/>
    </source>
</evidence>
<evidence type="ECO:0000313" key="26">
    <source>
        <dbReference type="EMBL" id="RPB21687.1"/>
    </source>
</evidence>
<dbReference type="AlphaFoldDB" id="A0A3N4LFM0"/>
<feature type="region of interest" description="Disordered" evidence="24">
    <location>
        <begin position="624"/>
        <end position="650"/>
    </location>
</feature>
<evidence type="ECO:0000256" key="6">
    <source>
        <dbReference type="ARBA" id="ARBA00012161"/>
    </source>
</evidence>
<evidence type="ECO:0000256" key="19">
    <source>
        <dbReference type="ARBA" id="ARBA00023475"/>
    </source>
</evidence>
<evidence type="ECO:0000256" key="5">
    <source>
        <dbReference type="ARBA" id="ARBA00010774"/>
    </source>
</evidence>
<dbReference type="InParanoid" id="A0A3N4LFM0"/>
<comment type="similarity">
    <text evidence="5">Belongs to the CCR4/nocturin family.</text>
</comment>
<dbReference type="EMBL" id="ML121558">
    <property type="protein sequence ID" value="RPB21687.1"/>
    <property type="molecule type" value="Genomic_DNA"/>
</dbReference>
<dbReference type="FunFam" id="3.60.10.10:FF:000037">
    <property type="entry name" value="Glucose-repressible alcohol dehydrogenase transcriptional effector"/>
    <property type="match status" value="1"/>
</dbReference>
<dbReference type="InterPro" id="IPR001611">
    <property type="entry name" value="Leu-rich_rpt"/>
</dbReference>
<evidence type="ECO:0000256" key="17">
    <source>
        <dbReference type="ARBA" id="ARBA00023163"/>
    </source>
</evidence>
<dbReference type="GO" id="GO:0004535">
    <property type="term" value="F:poly(A)-specific ribonuclease activity"/>
    <property type="evidence" value="ECO:0007669"/>
    <property type="project" value="UniProtKB-EC"/>
</dbReference>
<keyword evidence="11" id="KW-0677">Repeat</keyword>
<keyword evidence="10" id="KW-0479">Metal-binding</keyword>
<dbReference type="Proteomes" id="UP000267821">
    <property type="component" value="Unassembled WGS sequence"/>
</dbReference>
<evidence type="ECO:0000256" key="11">
    <source>
        <dbReference type="ARBA" id="ARBA00022737"/>
    </source>
</evidence>
<evidence type="ECO:0000259" key="25">
    <source>
        <dbReference type="Pfam" id="PF03372"/>
    </source>
</evidence>
<keyword evidence="8" id="KW-0433">Leucine-rich repeat</keyword>
<evidence type="ECO:0000256" key="16">
    <source>
        <dbReference type="ARBA" id="ARBA00023015"/>
    </source>
</evidence>
<feature type="domain" description="Endonuclease/exonuclease/phosphatase" evidence="25">
    <location>
        <begin position="289"/>
        <end position="613"/>
    </location>
</feature>
<dbReference type="PANTHER" id="PTHR12121:SF100">
    <property type="entry name" value="POLY(A)-SPECIFIC RIBONUCLEASE"/>
    <property type="match status" value="1"/>
</dbReference>
<evidence type="ECO:0000256" key="2">
    <source>
        <dbReference type="ARBA" id="ARBA00001946"/>
    </source>
</evidence>
<accession>A0A3N4LFM0</accession>
<evidence type="ECO:0000256" key="14">
    <source>
        <dbReference type="ARBA" id="ARBA00022842"/>
    </source>
</evidence>